<sequence>MFLHYCTTLVGVCSDSSIVDIFLTVEGKHERIENNYLYDGTILGVFGNGEHGMWLLGIHMDFIKLTYLRIRFDGGEGKREGKRRRKGKERPERRLSLNDDVNLNLAFDPTKRGKKEKEKDYLSDEDEDSDEEYESRTYAITAAAMHKALVVCGDSKVTCGLIRRRLCANGLRRHPYTVTGSVCCVSQRGSSSQPHTTKPSNCGTETLRNSWVCLCVRLRSRCCS</sequence>
<proteinExistence type="predicted"/>
<feature type="compositionally biased region" description="Basic and acidic residues" evidence="1">
    <location>
        <begin position="109"/>
        <end position="122"/>
    </location>
</feature>
<organism evidence="2 3">
    <name type="scientific">Silurus meridionalis</name>
    <name type="common">Southern catfish</name>
    <name type="synonym">Silurus soldatovi meridionalis</name>
    <dbReference type="NCBI Taxonomy" id="175797"/>
    <lineage>
        <taxon>Eukaryota</taxon>
        <taxon>Metazoa</taxon>
        <taxon>Chordata</taxon>
        <taxon>Craniata</taxon>
        <taxon>Vertebrata</taxon>
        <taxon>Euteleostomi</taxon>
        <taxon>Actinopterygii</taxon>
        <taxon>Neopterygii</taxon>
        <taxon>Teleostei</taxon>
        <taxon>Ostariophysi</taxon>
        <taxon>Siluriformes</taxon>
        <taxon>Siluridae</taxon>
        <taxon>Silurus</taxon>
    </lineage>
</organism>
<protein>
    <submittedName>
        <fullName evidence="2">Uncharacterized protein</fullName>
    </submittedName>
</protein>
<evidence type="ECO:0000256" key="1">
    <source>
        <dbReference type="SAM" id="MobiDB-lite"/>
    </source>
</evidence>
<accession>A0A8T0B484</accession>
<reference evidence="2" key="1">
    <citation type="submission" date="2020-08" db="EMBL/GenBank/DDBJ databases">
        <title>Chromosome-level assembly of Southern catfish (Silurus meridionalis) provides insights into visual adaptation to the nocturnal and benthic lifestyles.</title>
        <authorList>
            <person name="Zhang Y."/>
            <person name="Wang D."/>
            <person name="Peng Z."/>
        </authorList>
    </citation>
    <scope>NUCLEOTIDE SEQUENCE</scope>
    <source>
        <strain evidence="2">SWU-2019-XX</strain>
        <tissue evidence="2">Muscle</tissue>
    </source>
</reference>
<keyword evidence="3" id="KW-1185">Reference proteome</keyword>
<dbReference type="Proteomes" id="UP000606274">
    <property type="component" value="Unassembled WGS sequence"/>
</dbReference>
<feature type="region of interest" description="Disordered" evidence="1">
    <location>
        <begin position="108"/>
        <end position="130"/>
    </location>
</feature>
<comment type="caution">
    <text evidence="2">The sequence shown here is derived from an EMBL/GenBank/DDBJ whole genome shotgun (WGS) entry which is preliminary data.</text>
</comment>
<evidence type="ECO:0000313" key="2">
    <source>
        <dbReference type="EMBL" id="KAF7700345.1"/>
    </source>
</evidence>
<dbReference type="EMBL" id="JABFDY010000012">
    <property type="protein sequence ID" value="KAF7700345.1"/>
    <property type="molecule type" value="Genomic_DNA"/>
</dbReference>
<name>A0A8T0B484_SILME</name>
<gene>
    <name evidence="2" type="ORF">HF521_003303</name>
</gene>
<dbReference type="AlphaFoldDB" id="A0A8T0B484"/>
<evidence type="ECO:0000313" key="3">
    <source>
        <dbReference type="Proteomes" id="UP000606274"/>
    </source>
</evidence>